<organism evidence="1 2">
    <name type="scientific">Symbiodinium pilosum</name>
    <name type="common">Dinoflagellate</name>
    <dbReference type="NCBI Taxonomy" id="2952"/>
    <lineage>
        <taxon>Eukaryota</taxon>
        <taxon>Sar</taxon>
        <taxon>Alveolata</taxon>
        <taxon>Dinophyceae</taxon>
        <taxon>Suessiales</taxon>
        <taxon>Symbiodiniaceae</taxon>
        <taxon>Symbiodinium</taxon>
    </lineage>
</organism>
<reference evidence="1" key="1">
    <citation type="submission" date="2021-02" db="EMBL/GenBank/DDBJ databases">
        <authorList>
            <person name="Dougan E. K."/>
            <person name="Rhodes N."/>
            <person name="Thang M."/>
            <person name="Chan C."/>
        </authorList>
    </citation>
    <scope>NUCLEOTIDE SEQUENCE</scope>
</reference>
<gene>
    <name evidence="1" type="ORF">SPIL2461_LOCUS6398</name>
</gene>
<feature type="non-terminal residue" evidence="1">
    <location>
        <position position="1"/>
    </location>
</feature>
<proteinExistence type="predicted"/>
<dbReference type="EMBL" id="CAJNIZ010009613">
    <property type="protein sequence ID" value="CAE7285054.1"/>
    <property type="molecule type" value="Genomic_DNA"/>
</dbReference>
<dbReference type="AlphaFoldDB" id="A0A812MVL0"/>
<keyword evidence="2" id="KW-1185">Reference proteome</keyword>
<dbReference type="OrthoDB" id="438898at2759"/>
<feature type="non-terminal residue" evidence="1">
    <location>
        <position position="157"/>
    </location>
</feature>
<accession>A0A812MVL0</accession>
<evidence type="ECO:0008006" key="3">
    <source>
        <dbReference type="Google" id="ProtNLM"/>
    </source>
</evidence>
<sequence>KTQGEAWVEQLIASLVSLMPEEVRESRTRSGMRVTVNRLNGEPVMLELSRPCLVRQARAKLAKEFACDEPRIALFAGSEVLNDKDKARPQMSMVLMAPDEEEESQNLEAFLEEMKALFGDIEEMGLEDLTILLNAVQQAIEERGDRRDDDDAQDAQD</sequence>
<name>A0A812MVL0_SYMPI</name>
<evidence type="ECO:0000313" key="1">
    <source>
        <dbReference type="EMBL" id="CAE7285054.1"/>
    </source>
</evidence>
<evidence type="ECO:0000313" key="2">
    <source>
        <dbReference type="Proteomes" id="UP000649617"/>
    </source>
</evidence>
<dbReference type="Proteomes" id="UP000649617">
    <property type="component" value="Unassembled WGS sequence"/>
</dbReference>
<protein>
    <recommendedName>
        <fullName evidence="3">Ubiquitin-like domain-containing protein</fullName>
    </recommendedName>
</protein>
<comment type="caution">
    <text evidence="1">The sequence shown here is derived from an EMBL/GenBank/DDBJ whole genome shotgun (WGS) entry which is preliminary data.</text>
</comment>